<reference evidence="2 3" key="1">
    <citation type="submission" date="2023-09" db="EMBL/GenBank/DDBJ databases">
        <authorList>
            <person name="Rey-Velasco X."/>
        </authorList>
    </citation>
    <scope>NUCLEOTIDE SEQUENCE [LARGE SCALE GENOMIC DNA]</scope>
    <source>
        <strain evidence="2 3">W335</strain>
    </source>
</reference>
<dbReference type="InterPro" id="IPR010727">
    <property type="entry name" value="DUF1302"/>
</dbReference>
<gene>
    <name evidence="2" type="ORF">RM532_13845</name>
</gene>
<organism evidence="2 3">
    <name type="scientific">Spectribacter hydrogenoxidans</name>
    <dbReference type="NCBI Taxonomy" id="3075608"/>
    <lineage>
        <taxon>Bacteria</taxon>
        <taxon>Pseudomonadati</taxon>
        <taxon>Pseudomonadota</taxon>
        <taxon>Gammaproteobacteria</taxon>
        <taxon>Salinisphaerales</taxon>
        <taxon>Salinisphaeraceae</taxon>
        <taxon>Spectribacter</taxon>
    </lineage>
</organism>
<dbReference type="Pfam" id="PF06980">
    <property type="entry name" value="DUF1302"/>
    <property type="match status" value="1"/>
</dbReference>
<proteinExistence type="predicted"/>
<dbReference type="Proteomes" id="UP001251857">
    <property type="component" value="Unassembled WGS sequence"/>
</dbReference>
<comment type="caution">
    <text evidence="2">The sequence shown here is derived from an EMBL/GenBank/DDBJ whole genome shotgun (WGS) entry which is preliminary data.</text>
</comment>
<evidence type="ECO:0000313" key="3">
    <source>
        <dbReference type="Proteomes" id="UP001251857"/>
    </source>
</evidence>
<dbReference type="EMBL" id="JAVRIB010000017">
    <property type="protein sequence ID" value="MDT0636032.1"/>
    <property type="molecule type" value="Genomic_DNA"/>
</dbReference>
<accession>A0ABU3C393</accession>
<name>A0ABU3C393_9GAMM</name>
<dbReference type="RefSeq" id="WP_311653927.1">
    <property type="nucleotide sequence ID" value="NZ_JAVRIB010000017.1"/>
</dbReference>
<feature type="chain" id="PRO_5045960991" evidence="1">
    <location>
        <begin position="29"/>
        <end position="902"/>
    </location>
</feature>
<protein>
    <submittedName>
        <fullName evidence="2">DUF1302 family protein</fullName>
    </submittedName>
</protein>
<feature type="signal peptide" evidence="1">
    <location>
        <begin position="1"/>
        <end position="28"/>
    </location>
</feature>
<evidence type="ECO:0000313" key="2">
    <source>
        <dbReference type="EMBL" id="MDT0636032.1"/>
    </source>
</evidence>
<keyword evidence="3" id="KW-1185">Reference proteome</keyword>
<evidence type="ECO:0000256" key="1">
    <source>
        <dbReference type="SAM" id="SignalP"/>
    </source>
</evidence>
<sequence>MQGKGFGAAGVVLAATLGAALYAPDSQAATYDWDYFGGIDASINTSFSLGAQVRLTKPSSDIVGVANFNPSVCRSLCQPHLSTAPGDVPGRVQLGLEAEGNFVNQLGLDAPGVASINHDDGTLNFDQYDITQAPFQVNQDFELSFRENIGPFSDVIVFARYNAFHDFVNYDREQDFPNFYTPEDRARDDARRASGEYGFPSTGTPTLRPAGDKYNEYLGQDFDLLDAYVSGYLPTAGMFGTDIGDLKVTVGEQTINWGESTLLVVNSLNTINPPNVNALFRPAFLSLATVFEPVGAIKIGGPLTLNTSFEVFYQYDWEKVEIPPRGGFLSFIDVTLGANDNNINPGFGQAPDDPDGNLRAEQQLLTAVTDVSGQVPVNERDAPSGGQYGAAFTTYLPDFNNGTELRFYYLNYHSRLPYASAFAGDESCLQSAPTGDTVTDTANLLADCPNADVAHFLGAVGNSTGGGPGGLATTVLGEVLNGLNQDQLPGATQPNGDPCPADAAPGSGPCAEVYPLDSFSVLLEYPEDINMYGISFNTSFGDISVQGEVAYRPDLPLQVDDIDVAFAALQPAAPLGCAAGAFNDNSGSCDAATFDDRYAIGLPPLAGDLADTLANGGDLVGAVGNLLGVDAGAAQGIVNQLTGSLANAGLDLNDLEAGLSGVADETLLSDPPGRRNAFPDYLTRYRGMDTVQPGQYIQGYERMDVLQYNLGATYVIGPGNWIKANQIILLFETGATHVPGLPSRDELQIEGPGTFNHASVGNDGTGAPACPEGVVQGTSAERQGNTRLCGPFQLRFNPTQQRDGFADKFAWGYVIIGIVRYENVFPGISFEPIFIIKHDVSGTAPGPGENFIENRKMYVLNVEMRVQQRWSITAGVTFFEGADKYNYLADRDFFQIGLRYRF</sequence>
<keyword evidence="1" id="KW-0732">Signal</keyword>